<protein>
    <submittedName>
        <fullName evidence="1">Uncharacterized protein</fullName>
    </submittedName>
</protein>
<proteinExistence type="predicted"/>
<accession>A0A6C0LD67</accession>
<dbReference type="EMBL" id="MN740452">
    <property type="protein sequence ID" value="QHU27202.1"/>
    <property type="molecule type" value="Genomic_DNA"/>
</dbReference>
<organism evidence="1">
    <name type="scientific">viral metagenome</name>
    <dbReference type="NCBI Taxonomy" id="1070528"/>
    <lineage>
        <taxon>unclassified sequences</taxon>
        <taxon>metagenomes</taxon>
        <taxon>organismal metagenomes</taxon>
    </lineage>
</organism>
<sequence>MKVLEYIAKQFKRTDLTREEKNALWRQQLETEYQQLLFGQKDMQTYLRRPNLAPEVIKDMNNMLIIHERLIKQRREMQIEYPPLLGNNNPERVESIKLQLKLITQQMQFILNELDKPNLPTVQRDTLMDQYTLLQKKEYETTPQPGNYLYDAYTAATK</sequence>
<dbReference type="AlphaFoldDB" id="A0A6C0LD67"/>
<name>A0A6C0LD67_9ZZZZ</name>
<evidence type="ECO:0000313" key="1">
    <source>
        <dbReference type="EMBL" id="QHU27202.1"/>
    </source>
</evidence>
<reference evidence="1" key="1">
    <citation type="journal article" date="2020" name="Nature">
        <title>Giant virus diversity and host interactions through global metagenomics.</title>
        <authorList>
            <person name="Schulz F."/>
            <person name="Roux S."/>
            <person name="Paez-Espino D."/>
            <person name="Jungbluth S."/>
            <person name="Walsh D.A."/>
            <person name="Denef V.J."/>
            <person name="McMahon K.D."/>
            <person name="Konstantinidis K.T."/>
            <person name="Eloe-Fadrosh E.A."/>
            <person name="Kyrpides N.C."/>
            <person name="Woyke T."/>
        </authorList>
    </citation>
    <scope>NUCLEOTIDE SEQUENCE</scope>
    <source>
        <strain evidence="1">GVMAG-M-3300027763-16</strain>
    </source>
</reference>